<evidence type="ECO:0000256" key="18">
    <source>
        <dbReference type="SAM" id="SignalP"/>
    </source>
</evidence>
<keyword evidence="7 15" id="KW-0547">Nucleotide-binding</keyword>
<dbReference type="EC" id="2.7.11.1" evidence="2"/>
<keyword evidence="8" id="KW-0418">Kinase</keyword>
<feature type="compositionally biased region" description="Polar residues" evidence="16">
    <location>
        <begin position="679"/>
        <end position="688"/>
    </location>
</feature>
<accession>A0A6J0NIC8</accession>
<feature type="chain" id="PRO_5027105706" description="non-specific serine/threonine protein kinase" evidence="18">
    <location>
        <begin position="34"/>
        <end position="688"/>
    </location>
</feature>
<dbReference type="InterPro" id="IPR011009">
    <property type="entry name" value="Kinase-like_dom_sf"/>
</dbReference>
<dbReference type="Pfam" id="PF14380">
    <property type="entry name" value="WAK_assoc"/>
    <property type="match status" value="1"/>
</dbReference>
<evidence type="ECO:0000256" key="4">
    <source>
        <dbReference type="ARBA" id="ARBA00022679"/>
    </source>
</evidence>
<dbReference type="InterPro" id="IPR008271">
    <property type="entry name" value="Ser/Thr_kinase_AS"/>
</dbReference>
<evidence type="ECO:0000256" key="9">
    <source>
        <dbReference type="ARBA" id="ARBA00022840"/>
    </source>
</evidence>
<dbReference type="OrthoDB" id="4062651at2759"/>
<evidence type="ECO:0000256" key="6">
    <source>
        <dbReference type="ARBA" id="ARBA00022729"/>
    </source>
</evidence>
<dbReference type="Pfam" id="PF13947">
    <property type="entry name" value="GUB_WAK_bind"/>
    <property type="match status" value="1"/>
</dbReference>
<dbReference type="RefSeq" id="XP_018483876.1">
    <property type="nucleotide sequence ID" value="XM_018628374.2"/>
</dbReference>
<evidence type="ECO:0000256" key="16">
    <source>
        <dbReference type="SAM" id="MobiDB-lite"/>
    </source>
</evidence>
<keyword evidence="5 17" id="KW-0812">Transmembrane</keyword>
<dbReference type="PANTHER" id="PTHR46008:SF16">
    <property type="entry name" value="LEAF RUST 10 DISEASE-RESISTANCE LOCUS RECEPTOR-LIKE PROTEIN KINASE-LIKE 1.3"/>
    <property type="match status" value="1"/>
</dbReference>
<keyword evidence="9 15" id="KW-0067">ATP-binding</keyword>
<feature type="compositionally biased region" description="Low complexity" evidence="16">
    <location>
        <begin position="312"/>
        <end position="328"/>
    </location>
</feature>
<feature type="transmembrane region" description="Helical" evidence="17">
    <location>
        <begin position="268"/>
        <end position="290"/>
    </location>
</feature>
<dbReference type="Gene3D" id="1.10.510.10">
    <property type="entry name" value="Transferase(Phosphotransferase) domain 1"/>
    <property type="match status" value="1"/>
</dbReference>
<dbReference type="InterPro" id="IPR000719">
    <property type="entry name" value="Prot_kinase_dom"/>
</dbReference>
<dbReference type="InterPro" id="IPR001245">
    <property type="entry name" value="Ser-Thr/Tyr_kinase_cat_dom"/>
</dbReference>
<dbReference type="Proteomes" id="UP000504610">
    <property type="component" value="Chromosome 4"/>
</dbReference>
<dbReference type="GO" id="GO:0005886">
    <property type="term" value="C:plasma membrane"/>
    <property type="evidence" value="ECO:0007669"/>
    <property type="project" value="UniProtKB-ARBA"/>
</dbReference>
<dbReference type="InterPro" id="IPR025287">
    <property type="entry name" value="WAK_GUB"/>
</dbReference>
<feature type="signal peptide" evidence="18">
    <location>
        <begin position="1"/>
        <end position="33"/>
    </location>
</feature>
<dbReference type="PANTHER" id="PTHR46008">
    <property type="entry name" value="LEAF RUST 10 DISEASE-RESISTANCE LOCUS RECEPTOR-LIKE PROTEIN KINASE-LIKE 1.4"/>
    <property type="match status" value="1"/>
</dbReference>
<dbReference type="AlphaFoldDB" id="A0A6J0NIC8"/>
<dbReference type="GO" id="GO:0004674">
    <property type="term" value="F:protein serine/threonine kinase activity"/>
    <property type="evidence" value="ECO:0007669"/>
    <property type="project" value="UniProtKB-KW"/>
</dbReference>
<dbReference type="Pfam" id="PF07714">
    <property type="entry name" value="PK_Tyr_Ser-Thr"/>
    <property type="match status" value="1"/>
</dbReference>
<evidence type="ECO:0000256" key="5">
    <source>
        <dbReference type="ARBA" id="ARBA00022692"/>
    </source>
</evidence>
<dbReference type="GO" id="GO:0030247">
    <property type="term" value="F:polysaccharide binding"/>
    <property type="evidence" value="ECO:0007669"/>
    <property type="project" value="InterPro"/>
</dbReference>
<reference evidence="21" key="2">
    <citation type="submission" date="2025-08" db="UniProtKB">
        <authorList>
            <consortium name="RefSeq"/>
        </authorList>
    </citation>
    <scope>IDENTIFICATION</scope>
    <source>
        <tissue evidence="21">Leaf</tissue>
    </source>
</reference>
<comment type="subcellular location">
    <subcellularLocation>
        <location evidence="1">Membrane</location>
        <topology evidence="1">Single-pass type I membrane protein</topology>
    </subcellularLocation>
</comment>
<evidence type="ECO:0000256" key="11">
    <source>
        <dbReference type="ARBA" id="ARBA00023136"/>
    </source>
</evidence>
<dbReference type="FunFam" id="1.10.510.10:FF:000161">
    <property type="entry name" value="Wall-associated receptor kinase-like 20"/>
    <property type="match status" value="1"/>
</dbReference>
<reference evidence="20" key="1">
    <citation type="journal article" date="2019" name="Database">
        <title>The radish genome database (RadishGD): an integrated information resource for radish genomics.</title>
        <authorList>
            <person name="Yu H.J."/>
            <person name="Baek S."/>
            <person name="Lee Y.J."/>
            <person name="Cho A."/>
            <person name="Mun J.H."/>
        </authorList>
    </citation>
    <scope>NUCLEOTIDE SEQUENCE [LARGE SCALE GENOMIC DNA]</scope>
    <source>
        <strain evidence="20">cv. WK10039</strain>
    </source>
</reference>
<protein>
    <recommendedName>
        <fullName evidence="2">non-specific serine/threonine protein kinase</fullName>
        <ecNumber evidence="2">2.7.11.1</ecNumber>
    </recommendedName>
</protein>
<feature type="region of interest" description="Disordered" evidence="16">
    <location>
        <begin position="309"/>
        <end position="328"/>
    </location>
</feature>
<evidence type="ECO:0000256" key="14">
    <source>
        <dbReference type="ARBA" id="ARBA00048679"/>
    </source>
</evidence>
<dbReference type="Gene3D" id="3.30.200.20">
    <property type="entry name" value="Phosphorylase Kinase, domain 1"/>
    <property type="match status" value="1"/>
</dbReference>
<evidence type="ECO:0000256" key="2">
    <source>
        <dbReference type="ARBA" id="ARBA00012513"/>
    </source>
</evidence>
<dbReference type="SUPFAM" id="SSF56112">
    <property type="entry name" value="Protein kinase-like (PK-like)"/>
    <property type="match status" value="1"/>
</dbReference>
<comment type="catalytic activity">
    <reaction evidence="14">
        <text>L-seryl-[protein] + ATP = O-phospho-L-seryl-[protein] + ADP + H(+)</text>
        <dbReference type="Rhea" id="RHEA:17989"/>
        <dbReference type="Rhea" id="RHEA-COMP:9863"/>
        <dbReference type="Rhea" id="RHEA-COMP:11604"/>
        <dbReference type="ChEBI" id="CHEBI:15378"/>
        <dbReference type="ChEBI" id="CHEBI:29999"/>
        <dbReference type="ChEBI" id="CHEBI:30616"/>
        <dbReference type="ChEBI" id="CHEBI:83421"/>
        <dbReference type="ChEBI" id="CHEBI:456216"/>
        <dbReference type="EC" id="2.7.11.1"/>
    </reaction>
</comment>
<sequence>MFSSILFGFSNANSCLILLSFLFYFHHLPCALSQPDLKFCDNLFHCGNITAGFPFWGGARAEPCGHPSLGLHCGPNSNKTYFIFSGQMYSVLFLDSSTNTLGLARQDFLGGSFCNSTLTGTTLTPDLFQLSPEYTTLFVYYLCQSHLPNPANFKCPSIGVASLHRSNKNHEKCSASFNITVPTSYVPEGETLNLTRLQSVLQKGFEVKLRIDGRPCQECKSTGGVCGYDVGTPVCCKKNSSSKIKCHRMIPSEVTKSNKTGLTTKQKLGIGFAGGFLGATLLAGAVLCVMSRRKKLAAQNISKGLSTTSPYSSSNTMSKTTTSTTISGSNHSLMPSISNLANGSVYFGVQVFSYEELEEATANFSRELGDGGFGTVYYGILKDGRAVAVKRLFERSLRRVEQFKNEIDILRHLKHPNLVILYGCTTRHSRELLLVYEYISNGTLADHLHGDQAQSRPICWPARLNIAIQTASALSFLHASGIIHRDVKTTNILLDSNYQVKVADFGLSRLFSTDQTHISTAPQGTPGYVDPEYYQCYRLNEKSDVYSFGVVLSELISSKEAVDITRHRHDINLANMAVTKIQNDAVHELADLTLGFARDPAVKRMMMSVAELAFRCLQQEREVRPSMDEIVEVLRGIQKEGMRDFPEVVEIDVSGGDEVVLLRHGVPPPLSPVTEKETSSSNTTASSF</sequence>
<dbReference type="PROSITE" id="PS00108">
    <property type="entry name" value="PROTEIN_KINASE_ST"/>
    <property type="match status" value="1"/>
</dbReference>
<organism evidence="20 21">
    <name type="scientific">Raphanus sativus</name>
    <name type="common">Radish</name>
    <name type="synonym">Raphanus raphanistrum var. sativus</name>
    <dbReference type="NCBI Taxonomy" id="3726"/>
    <lineage>
        <taxon>Eukaryota</taxon>
        <taxon>Viridiplantae</taxon>
        <taxon>Streptophyta</taxon>
        <taxon>Embryophyta</taxon>
        <taxon>Tracheophyta</taxon>
        <taxon>Spermatophyta</taxon>
        <taxon>Magnoliopsida</taxon>
        <taxon>eudicotyledons</taxon>
        <taxon>Gunneridae</taxon>
        <taxon>Pentapetalae</taxon>
        <taxon>rosids</taxon>
        <taxon>malvids</taxon>
        <taxon>Brassicales</taxon>
        <taxon>Brassicaceae</taxon>
        <taxon>Brassiceae</taxon>
        <taxon>Raphanus</taxon>
    </lineage>
</organism>
<evidence type="ECO:0000256" key="8">
    <source>
        <dbReference type="ARBA" id="ARBA00022777"/>
    </source>
</evidence>
<evidence type="ECO:0000256" key="12">
    <source>
        <dbReference type="ARBA" id="ARBA00023180"/>
    </source>
</evidence>
<feature type="binding site" evidence="15">
    <location>
        <position position="390"/>
    </location>
    <ligand>
        <name>ATP</name>
        <dbReference type="ChEBI" id="CHEBI:30616"/>
    </ligand>
</feature>
<keyword evidence="6 18" id="KW-0732">Signal</keyword>
<keyword evidence="3" id="KW-0723">Serine/threonine-protein kinase</keyword>
<evidence type="ECO:0000256" key="1">
    <source>
        <dbReference type="ARBA" id="ARBA00004479"/>
    </source>
</evidence>
<dbReference type="PROSITE" id="PS50011">
    <property type="entry name" value="PROTEIN_KINASE_DOM"/>
    <property type="match status" value="1"/>
</dbReference>
<feature type="domain" description="Protein kinase" evidence="19">
    <location>
        <begin position="362"/>
        <end position="637"/>
    </location>
</feature>
<keyword evidence="4" id="KW-0808">Transferase</keyword>
<keyword evidence="20" id="KW-1185">Reference proteome</keyword>
<evidence type="ECO:0000256" key="13">
    <source>
        <dbReference type="ARBA" id="ARBA00047899"/>
    </source>
</evidence>
<evidence type="ECO:0000313" key="21">
    <source>
        <dbReference type="RefSeq" id="XP_018483876.1"/>
    </source>
</evidence>
<evidence type="ECO:0000256" key="3">
    <source>
        <dbReference type="ARBA" id="ARBA00022527"/>
    </source>
</evidence>
<dbReference type="GO" id="GO:0005524">
    <property type="term" value="F:ATP binding"/>
    <property type="evidence" value="ECO:0007669"/>
    <property type="project" value="UniProtKB-UniRule"/>
</dbReference>
<proteinExistence type="predicted"/>
<evidence type="ECO:0000256" key="15">
    <source>
        <dbReference type="PROSITE-ProRule" id="PRU10141"/>
    </source>
</evidence>
<dbReference type="InterPro" id="IPR017441">
    <property type="entry name" value="Protein_kinase_ATP_BS"/>
</dbReference>
<keyword evidence="12" id="KW-0325">Glycoprotein</keyword>
<evidence type="ECO:0000256" key="17">
    <source>
        <dbReference type="SAM" id="Phobius"/>
    </source>
</evidence>
<dbReference type="InterPro" id="IPR032872">
    <property type="entry name" value="WAK_assoc_C"/>
</dbReference>
<evidence type="ECO:0000313" key="20">
    <source>
        <dbReference type="Proteomes" id="UP000504610"/>
    </source>
</evidence>
<name>A0A6J0NIC8_RAPSA</name>
<feature type="region of interest" description="Disordered" evidence="16">
    <location>
        <begin position="666"/>
        <end position="688"/>
    </location>
</feature>
<gene>
    <name evidence="21" type="primary">LOC108854737</name>
</gene>
<evidence type="ECO:0000256" key="10">
    <source>
        <dbReference type="ARBA" id="ARBA00022989"/>
    </source>
</evidence>
<keyword evidence="10 17" id="KW-1133">Transmembrane helix</keyword>
<dbReference type="PROSITE" id="PS00107">
    <property type="entry name" value="PROTEIN_KINASE_ATP"/>
    <property type="match status" value="1"/>
</dbReference>
<evidence type="ECO:0000259" key="19">
    <source>
        <dbReference type="PROSITE" id="PS50011"/>
    </source>
</evidence>
<dbReference type="SMART" id="SM00220">
    <property type="entry name" value="S_TKc"/>
    <property type="match status" value="1"/>
</dbReference>
<comment type="catalytic activity">
    <reaction evidence="13">
        <text>L-threonyl-[protein] + ATP = O-phospho-L-threonyl-[protein] + ADP + H(+)</text>
        <dbReference type="Rhea" id="RHEA:46608"/>
        <dbReference type="Rhea" id="RHEA-COMP:11060"/>
        <dbReference type="Rhea" id="RHEA-COMP:11605"/>
        <dbReference type="ChEBI" id="CHEBI:15378"/>
        <dbReference type="ChEBI" id="CHEBI:30013"/>
        <dbReference type="ChEBI" id="CHEBI:30616"/>
        <dbReference type="ChEBI" id="CHEBI:61977"/>
        <dbReference type="ChEBI" id="CHEBI:456216"/>
        <dbReference type="EC" id="2.7.11.1"/>
    </reaction>
</comment>
<keyword evidence="11 17" id="KW-0472">Membrane</keyword>
<evidence type="ECO:0000256" key="7">
    <source>
        <dbReference type="ARBA" id="ARBA00022741"/>
    </source>
</evidence>
<dbReference type="GeneID" id="108854737"/>